<dbReference type="Gene3D" id="3.40.50.1820">
    <property type="entry name" value="alpha/beta hydrolase"/>
    <property type="match status" value="1"/>
</dbReference>
<keyword evidence="2" id="KW-1133">Transmembrane helix</keyword>
<dbReference type="OrthoDB" id="2152029at2759"/>
<gene>
    <name evidence="4" type="ORF">BMF94_5362</name>
</gene>
<dbReference type="STRING" id="741276.A0A2S5B4H2"/>
<evidence type="ECO:0000256" key="1">
    <source>
        <dbReference type="ARBA" id="ARBA00022801"/>
    </source>
</evidence>
<dbReference type="SUPFAM" id="SSF53474">
    <property type="entry name" value="alpha/beta-Hydrolases"/>
    <property type="match status" value="1"/>
</dbReference>
<comment type="caution">
    <text evidence="4">The sequence shown here is derived from an EMBL/GenBank/DDBJ whole genome shotgun (WGS) entry which is preliminary data.</text>
</comment>
<evidence type="ECO:0000259" key="3">
    <source>
        <dbReference type="Pfam" id="PF07859"/>
    </source>
</evidence>
<evidence type="ECO:0000313" key="5">
    <source>
        <dbReference type="Proteomes" id="UP000237144"/>
    </source>
</evidence>
<sequence>MVRDIEDATDAPPKHRVSKSPALSFPLNYLRIVYEFAVTVVCLPFHFLYFAVLPKKRWRRSWTLLEAALMPAVRRIMGAFDRCGFKVSGRNTFAEPNATWLKLRYGARFEWVEPLEQGLMSGVVRDSMTERTRVGLFSWSRQAGGGQLSRQDGDLVGVHLHGGAYTHNSAHPKSSSSAIPKKLFQKCARFSTMYMPEYRLLPDYPFSAALQDAAAAYVALVRRGVPGHKIVLIGDSSGGHLALALTRWIRDTIASEEGHSGEKAKRLEHPAGLVLFSPWADPSHSFLSHTADDYIPRTNDCDYLFEVGKFRLHLVSSLLGSHPDEFVESPYMSPGRAGQPQGIFSGHPPCFVHYGTGERCQAEGERLVENLRRDGVRVEEVVTVDTPHDPLLLEMVWNKKQIGRIWDGALNFLQTL</sequence>
<keyword evidence="2" id="KW-0472">Membrane</keyword>
<dbReference type="Proteomes" id="UP000237144">
    <property type="component" value="Unassembled WGS sequence"/>
</dbReference>
<organism evidence="4 5">
    <name type="scientific">Rhodotorula taiwanensis</name>
    <dbReference type="NCBI Taxonomy" id="741276"/>
    <lineage>
        <taxon>Eukaryota</taxon>
        <taxon>Fungi</taxon>
        <taxon>Dikarya</taxon>
        <taxon>Basidiomycota</taxon>
        <taxon>Pucciniomycotina</taxon>
        <taxon>Microbotryomycetes</taxon>
        <taxon>Sporidiobolales</taxon>
        <taxon>Sporidiobolaceae</taxon>
        <taxon>Rhodotorula</taxon>
    </lineage>
</organism>
<dbReference type="PANTHER" id="PTHR48081:SF8">
    <property type="entry name" value="ALPHA_BETA HYDROLASE FOLD-3 DOMAIN-CONTAINING PROTEIN-RELATED"/>
    <property type="match status" value="1"/>
</dbReference>
<evidence type="ECO:0000256" key="2">
    <source>
        <dbReference type="SAM" id="Phobius"/>
    </source>
</evidence>
<feature type="transmembrane region" description="Helical" evidence="2">
    <location>
        <begin position="32"/>
        <end position="52"/>
    </location>
</feature>
<dbReference type="EMBL" id="PJQD01000075">
    <property type="protein sequence ID" value="POY71667.1"/>
    <property type="molecule type" value="Genomic_DNA"/>
</dbReference>
<reference evidence="4 5" key="1">
    <citation type="journal article" date="2018" name="Front. Microbiol.">
        <title>Prospects for Fungal Bioremediation of Acidic Radioactive Waste Sites: Characterization and Genome Sequence of Rhodotorula taiwanensis MD1149.</title>
        <authorList>
            <person name="Tkavc R."/>
            <person name="Matrosova V.Y."/>
            <person name="Grichenko O.E."/>
            <person name="Gostincar C."/>
            <person name="Volpe R.P."/>
            <person name="Klimenkova P."/>
            <person name="Gaidamakova E.K."/>
            <person name="Zhou C.E."/>
            <person name="Stewart B.J."/>
            <person name="Lyman M.G."/>
            <person name="Malfatti S.A."/>
            <person name="Rubinfeld B."/>
            <person name="Courtot M."/>
            <person name="Singh J."/>
            <person name="Dalgard C.L."/>
            <person name="Hamilton T."/>
            <person name="Frey K.G."/>
            <person name="Gunde-Cimerman N."/>
            <person name="Dugan L."/>
            <person name="Daly M.J."/>
        </authorList>
    </citation>
    <scope>NUCLEOTIDE SEQUENCE [LARGE SCALE GENOMIC DNA]</scope>
    <source>
        <strain evidence="4 5">MD1149</strain>
    </source>
</reference>
<dbReference type="GO" id="GO:0016787">
    <property type="term" value="F:hydrolase activity"/>
    <property type="evidence" value="ECO:0007669"/>
    <property type="project" value="UniProtKB-KW"/>
</dbReference>
<accession>A0A2S5B4H2</accession>
<dbReference type="Pfam" id="PF07859">
    <property type="entry name" value="Abhydrolase_3"/>
    <property type="match status" value="1"/>
</dbReference>
<name>A0A2S5B4H2_9BASI</name>
<proteinExistence type="predicted"/>
<keyword evidence="2" id="KW-0812">Transmembrane</keyword>
<evidence type="ECO:0000313" key="4">
    <source>
        <dbReference type="EMBL" id="POY71667.1"/>
    </source>
</evidence>
<dbReference type="InterPro" id="IPR013094">
    <property type="entry name" value="AB_hydrolase_3"/>
</dbReference>
<feature type="domain" description="Alpha/beta hydrolase fold-3" evidence="3">
    <location>
        <begin position="158"/>
        <end position="389"/>
    </location>
</feature>
<dbReference type="PANTHER" id="PTHR48081">
    <property type="entry name" value="AB HYDROLASE SUPERFAMILY PROTEIN C4A8.06C"/>
    <property type="match status" value="1"/>
</dbReference>
<dbReference type="InterPro" id="IPR029058">
    <property type="entry name" value="AB_hydrolase_fold"/>
</dbReference>
<dbReference type="AlphaFoldDB" id="A0A2S5B4H2"/>
<dbReference type="InterPro" id="IPR050300">
    <property type="entry name" value="GDXG_lipolytic_enzyme"/>
</dbReference>
<keyword evidence="1" id="KW-0378">Hydrolase</keyword>
<protein>
    <recommendedName>
        <fullName evidence="3">Alpha/beta hydrolase fold-3 domain-containing protein</fullName>
    </recommendedName>
</protein>
<keyword evidence="5" id="KW-1185">Reference proteome</keyword>